<evidence type="ECO:0000313" key="2">
    <source>
        <dbReference type="Proteomes" id="UP000044377"/>
    </source>
</evidence>
<dbReference type="EMBL" id="CGIG01000001">
    <property type="protein sequence ID" value="CPR15821.1"/>
    <property type="molecule type" value="Genomic_DNA"/>
</dbReference>
<gene>
    <name evidence="1" type="ORF">BN1221_01733</name>
</gene>
<dbReference type="Proteomes" id="UP000044377">
    <property type="component" value="Unassembled WGS sequence"/>
</dbReference>
<reference evidence="2" key="1">
    <citation type="submission" date="2015-01" db="EMBL/GenBank/DDBJ databases">
        <authorList>
            <person name="Paterson Steve"/>
        </authorList>
    </citation>
    <scope>NUCLEOTIDE SEQUENCE [LARGE SCALE GENOMIC DNA]</scope>
    <source>
        <strain evidence="2">OBR1</strain>
    </source>
</reference>
<name>A0A0G4JTM9_9GAMM</name>
<organism evidence="1 2">
    <name type="scientific">Brenneria goodwinii</name>
    <dbReference type="NCBI Taxonomy" id="1109412"/>
    <lineage>
        <taxon>Bacteria</taxon>
        <taxon>Pseudomonadati</taxon>
        <taxon>Pseudomonadota</taxon>
        <taxon>Gammaproteobacteria</taxon>
        <taxon>Enterobacterales</taxon>
        <taxon>Pectobacteriaceae</taxon>
        <taxon>Brenneria</taxon>
    </lineage>
</organism>
<dbReference type="STRING" id="1109412.BN1221_01733"/>
<protein>
    <submittedName>
        <fullName evidence="1">Uncharacterized protein</fullName>
    </submittedName>
</protein>
<evidence type="ECO:0000313" key="1">
    <source>
        <dbReference type="EMBL" id="CPR15821.1"/>
    </source>
</evidence>
<sequence>MAVNRDDFSALSAAARRRDGNHANLRWHHAERVPRSLW</sequence>
<keyword evidence="2" id="KW-1185">Reference proteome</keyword>
<accession>A0A0G4JTM9</accession>
<dbReference type="AlphaFoldDB" id="A0A0G4JTM9"/>
<proteinExistence type="predicted"/>